<reference evidence="1 2" key="1">
    <citation type="submission" date="2018-12" db="EMBL/GenBank/DDBJ databases">
        <authorList>
            <consortium name="Pathogen Informatics"/>
        </authorList>
    </citation>
    <scope>NUCLEOTIDE SEQUENCE [LARGE SCALE GENOMIC DNA]</scope>
    <source>
        <strain evidence="1 2">NCTC8271</strain>
    </source>
</reference>
<evidence type="ECO:0000313" key="1">
    <source>
        <dbReference type="EMBL" id="VEA41317.1"/>
    </source>
</evidence>
<protein>
    <submittedName>
        <fullName evidence="1">Adhesin</fullName>
    </submittedName>
</protein>
<name>A0A447PQF6_SALET</name>
<accession>A0A447PQF6</accession>
<evidence type="ECO:0000313" key="2">
    <source>
        <dbReference type="Proteomes" id="UP000273655"/>
    </source>
</evidence>
<dbReference type="Proteomes" id="UP000273655">
    <property type="component" value="Chromosome 1"/>
</dbReference>
<gene>
    <name evidence="1" type="primary">fimH_2</name>
    <name evidence="1" type="ORF">NCTC8271_04246</name>
</gene>
<dbReference type="EMBL" id="LR134148">
    <property type="protein sequence ID" value="VEA41317.1"/>
    <property type="molecule type" value="Genomic_DNA"/>
</dbReference>
<proteinExistence type="predicted"/>
<organism evidence="1 2">
    <name type="scientific">Salmonella enterica I</name>
    <dbReference type="NCBI Taxonomy" id="59201"/>
    <lineage>
        <taxon>Bacteria</taxon>
        <taxon>Pseudomonadati</taxon>
        <taxon>Pseudomonadota</taxon>
        <taxon>Gammaproteobacteria</taxon>
        <taxon>Enterobacterales</taxon>
        <taxon>Enterobacteriaceae</taxon>
        <taxon>Salmonella</taxon>
    </lineage>
</organism>
<dbReference type="AlphaFoldDB" id="A0A447PQF6"/>
<sequence>MTLPEKSGWVGVNATCPAGTTVNYTYRSYVSELPVQSTEGNFKYLKLNDYLLGAMSITDSVAGVFYPPRNYILMASTITCRSKSRLACRTQSWFLN</sequence>